<dbReference type="AlphaFoldDB" id="X1SGS7"/>
<gene>
    <name evidence="1" type="ORF">S12H4_34596</name>
</gene>
<protein>
    <submittedName>
        <fullName evidence="1">Uncharacterized protein</fullName>
    </submittedName>
</protein>
<name>X1SGS7_9ZZZZ</name>
<dbReference type="InterPro" id="IPR035383">
    <property type="entry name" value="MauJ"/>
</dbReference>
<comment type="caution">
    <text evidence="1">The sequence shown here is derived from an EMBL/GenBank/DDBJ whole genome shotgun (WGS) entry which is preliminary data.</text>
</comment>
<dbReference type="Pfam" id="PF17419">
    <property type="entry name" value="MauJ"/>
    <property type="match status" value="1"/>
</dbReference>
<organism evidence="1">
    <name type="scientific">marine sediment metagenome</name>
    <dbReference type="NCBI Taxonomy" id="412755"/>
    <lineage>
        <taxon>unclassified sequences</taxon>
        <taxon>metagenomes</taxon>
        <taxon>ecological metagenomes</taxon>
    </lineage>
</organism>
<accession>X1SGS7</accession>
<feature type="non-terminal residue" evidence="1">
    <location>
        <position position="1"/>
    </location>
</feature>
<dbReference type="EMBL" id="BARW01020489">
    <property type="protein sequence ID" value="GAI92173.1"/>
    <property type="molecule type" value="Genomic_DNA"/>
</dbReference>
<proteinExistence type="predicted"/>
<sequence length="246" mass="29001">VIPDENNIELINNAYLIASEFIAALSWQLNSFAKVEYLGGSGKQENIILRKARCSMFDYHKIAFCGGSKNNEISVIPEIENNEQREALILFREAKSTNNNYLSFLFFWQILEIGNNQPIGWINKVFRKNRNTLRISEEYINKLSLKRRKLGNYFYDDFRNAIAHLFKRQKGKKRIKIDTPNDNILISTGRIIIEEFARFFIENELKLKRELYLVRKGGKGFPIYVNMEFTRQHYCKTAYEKPFSLM</sequence>
<reference evidence="1" key="1">
    <citation type="journal article" date="2014" name="Front. Microbiol.">
        <title>High frequency of phylogenetically diverse reductive dehalogenase-homologous genes in deep subseafloor sedimentary metagenomes.</title>
        <authorList>
            <person name="Kawai M."/>
            <person name="Futagami T."/>
            <person name="Toyoda A."/>
            <person name="Takaki Y."/>
            <person name="Nishi S."/>
            <person name="Hori S."/>
            <person name="Arai W."/>
            <person name="Tsubouchi T."/>
            <person name="Morono Y."/>
            <person name="Uchiyama I."/>
            <person name="Ito T."/>
            <person name="Fujiyama A."/>
            <person name="Inagaki F."/>
            <person name="Takami H."/>
        </authorList>
    </citation>
    <scope>NUCLEOTIDE SEQUENCE</scope>
    <source>
        <strain evidence="1">Expedition CK06-06</strain>
    </source>
</reference>
<evidence type="ECO:0000313" key="1">
    <source>
        <dbReference type="EMBL" id="GAI92173.1"/>
    </source>
</evidence>